<organism evidence="1 2">
    <name type="scientific">Lophium mytilinum</name>
    <dbReference type="NCBI Taxonomy" id="390894"/>
    <lineage>
        <taxon>Eukaryota</taxon>
        <taxon>Fungi</taxon>
        <taxon>Dikarya</taxon>
        <taxon>Ascomycota</taxon>
        <taxon>Pezizomycotina</taxon>
        <taxon>Dothideomycetes</taxon>
        <taxon>Pleosporomycetidae</taxon>
        <taxon>Mytilinidiales</taxon>
        <taxon>Mytilinidiaceae</taxon>
        <taxon>Lophium</taxon>
    </lineage>
</organism>
<dbReference type="Proteomes" id="UP000799750">
    <property type="component" value="Unassembled WGS sequence"/>
</dbReference>
<keyword evidence="2" id="KW-1185">Reference proteome</keyword>
<dbReference type="EMBL" id="MU004184">
    <property type="protein sequence ID" value="KAF2499880.1"/>
    <property type="molecule type" value="Genomic_DNA"/>
</dbReference>
<dbReference type="OrthoDB" id="10557562at2759"/>
<sequence length="382" mass="44498">MDFSFTTIALVPNLPRRLIFELPPFLYQSSRIGVDVVHGFRYHYRAKVQARHNQCICIDPASATFRALNVTEILENIIMCAGTPHQLRYRSINKRWRNVIDSSPKIQHRLWIRRIPSRNNGISFETRALKPIEATVTGVCWSCSQNHRVPKSKHLNPLLKKDRRPWPEWVYGLAPHYWAIDRHCWWVDDDGALTFTFNSPLSVSSLTGGINLGERTASWRDAHLTDPPVLKVNIDTLDWSFWGPTVLEWACWIVEDPNGVKIGEFIDALRELRSFWPHASKLEMLRAVLWGLWDLVLKPTVITMLILEFLTIELFLASYEEQSYSQVCYGFLCKGSYFPRMMDLVFRNWASRKLLQTVCFTKLSWIWDSRPHAKWHLNCAAA</sequence>
<reference evidence="1" key="1">
    <citation type="journal article" date="2020" name="Stud. Mycol.">
        <title>101 Dothideomycetes genomes: a test case for predicting lifestyles and emergence of pathogens.</title>
        <authorList>
            <person name="Haridas S."/>
            <person name="Albert R."/>
            <person name="Binder M."/>
            <person name="Bloem J."/>
            <person name="Labutti K."/>
            <person name="Salamov A."/>
            <person name="Andreopoulos B."/>
            <person name="Baker S."/>
            <person name="Barry K."/>
            <person name="Bills G."/>
            <person name="Bluhm B."/>
            <person name="Cannon C."/>
            <person name="Castanera R."/>
            <person name="Culley D."/>
            <person name="Daum C."/>
            <person name="Ezra D."/>
            <person name="Gonzalez J."/>
            <person name="Henrissat B."/>
            <person name="Kuo A."/>
            <person name="Liang C."/>
            <person name="Lipzen A."/>
            <person name="Lutzoni F."/>
            <person name="Magnuson J."/>
            <person name="Mondo S."/>
            <person name="Nolan M."/>
            <person name="Ohm R."/>
            <person name="Pangilinan J."/>
            <person name="Park H.-J."/>
            <person name="Ramirez L."/>
            <person name="Alfaro M."/>
            <person name="Sun H."/>
            <person name="Tritt A."/>
            <person name="Yoshinaga Y."/>
            <person name="Zwiers L.-H."/>
            <person name="Turgeon B."/>
            <person name="Goodwin S."/>
            <person name="Spatafora J."/>
            <person name="Crous P."/>
            <person name="Grigoriev I."/>
        </authorList>
    </citation>
    <scope>NUCLEOTIDE SEQUENCE</scope>
    <source>
        <strain evidence="1">CBS 269.34</strain>
    </source>
</reference>
<proteinExistence type="predicted"/>
<protein>
    <recommendedName>
        <fullName evidence="3">F-box domain-containing protein</fullName>
    </recommendedName>
</protein>
<name>A0A6A6R7P9_9PEZI</name>
<evidence type="ECO:0000313" key="1">
    <source>
        <dbReference type="EMBL" id="KAF2499880.1"/>
    </source>
</evidence>
<evidence type="ECO:0008006" key="3">
    <source>
        <dbReference type="Google" id="ProtNLM"/>
    </source>
</evidence>
<dbReference type="AlphaFoldDB" id="A0A6A6R7P9"/>
<evidence type="ECO:0000313" key="2">
    <source>
        <dbReference type="Proteomes" id="UP000799750"/>
    </source>
</evidence>
<accession>A0A6A6R7P9</accession>
<gene>
    <name evidence="1" type="ORF">BU16DRAFT_536165</name>
</gene>